<sequence length="38" mass="4346">MIEMAGKAPRARRCSTFQRAVEQTGQPVKIETEILWGR</sequence>
<gene>
    <name evidence="1" type="ORF">I551_0345</name>
</gene>
<evidence type="ECO:0000313" key="1">
    <source>
        <dbReference type="EMBL" id="EUA93172.1"/>
    </source>
</evidence>
<dbReference type="EMBL" id="JAOL01000065">
    <property type="protein sequence ID" value="EUA93172.1"/>
    <property type="molecule type" value="Genomic_DNA"/>
</dbReference>
<proteinExistence type="predicted"/>
<accession>A0ABP3APX7</accession>
<evidence type="ECO:0000313" key="2">
    <source>
        <dbReference type="Proteomes" id="UP000020681"/>
    </source>
</evidence>
<organism evidence="1 2">
    <name type="scientific">Mycobacterium ulcerans str. Harvey</name>
    <dbReference type="NCBI Taxonomy" id="1299332"/>
    <lineage>
        <taxon>Bacteria</taxon>
        <taxon>Bacillati</taxon>
        <taxon>Actinomycetota</taxon>
        <taxon>Actinomycetes</taxon>
        <taxon>Mycobacteriales</taxon>
        <taxon>Mycobacteriaceae</taxon>
        <taxon>Mycobacterium</taxon>
        <taxon>Mycobacterium ulcerans group</taxon>
    </lineage>
</organism>
<comment type="caution">
    <text evidence="1">The sequence shown here is derived from an EMBL/GenBank/DDBJ whole genome shotgun (WGS) entry which is preliminary data.</text>
</comment>
<feature type="non-terminal residue" evidence="1">
    <location>
        <position position="38"/>
    </location>
</feature>
<dbReference type="Proteomes" id="UP000020681">
    <property type="component" value="Unassembled WGS sequence"/>
</dbReference>
<name>A0ABP3APX7_MYCUL</name>
<reference evidence="1 2" key="1">
    <citation type="submission" date="2014-01" db="EMBL/GenBank/DDBJ databases">
        <authorList>
            <person name="Dobos K."/>
            <person name="Lenaerts A."/>
            <person name="Ordway D."/>
            <person name="DeGroote M.A."/>
            <person name="Parker T."/>
            <person name="Sizemore C."/>
            <person name="Tallon L.J."/>
            <person name="Sadzewicz L.K."/>
            <person name="Sengamalay N."/>
            <person name="Fraser C.M."/>
            <person name="Hine E."/>
            <person name="Shefchek K.A."/>
            <person name="Das S.P."/>
            <person name="Tettelin H."/>
        </authorList>
    </citation>
    <scope>NUCLEOTIDE SEQUENCE [LARGE SCALE GENOMIC DNA]</scope>
    <source>
        <strain evidence="1 2">Harvey</strain>
    </source>
</reference>
<protein>
    <submittedName>
        <fullName evidence="1">Uncharacterized protein</fullName>
    </submittedName>
</protein>
<keyword evidence="2" id="KW-1185">Reference proteome</keyword>